<reference evidence="1 2" key="1">
    <citation type="submission" date="2017-11" db="EMBL/GenBank/DDBJ databases">
        <title>Genomic Encyclopedia of Archaeal and Bacterial Type Strains, Phase II (KMG-II): From Individual Species to Whole Genera.</title>
        <authorList>
            <person name="Goeker M."/>
        </authorList>
    </citation>
    <scope>NUCLEOTIDE SEQUENCE [LARGE SCALE GENOMIC DNA]</scope>
    <source>
        <strain evidence="1 2">DSM 27268</strain>
    </source>
</reference>
<evidence type="ECO:0000313" key="1">
    <source>
        <dbReference type="EMBL" id="PJJ75840.1"/>
    </source>
</evidence>
<dbReference type="RefSeq" id="WP_100315384.1">
    <property type="nucleotide sequence ID" value="NZ_PGFG01000001.1"/>
</dbReference>
<dbReference type="Proteomes" id="UP000230000">
    <property type="component" value="Unassembled WGS sequence"/>
</dbReference>
<keyword evidence="2" id="KW-1185">Reference proteome</keyword>
<accession>A0A2M9CV97</accession>
<comment type="caution">
    <text evidence="1">The sequence shown here is derived from an EMBL/GenBank/DDBJ whole genome shotgun (WGS) entry which is preliminary data.</text>
</comment>
<organism evidence="1 2">
    <name type="scientific">Thermoflavifilum aggregans</name>
    <dbReference type="NCBI Taxonomy" id="454188"/>
    <lineage>
        <taxon>Bacteria</taxon>
        <taxon>Pseudomonadati</taxon>
        <taxon>Bacteroidota</taxon>
        <taxon>Chitinophagia</taxon>
        <taxon>Chitinophagales</taxon>
        <taxon>Chitinophagaceae</taxon>
        <taxon>Thermoflavifilum</taxon>
    </lineage>
</organism>
<dbReference type="SUPFAM" id="SSF55909">
    <property type="entry name" value="Pentein"/>
    <property type="match status" value="1"/>
</dbReference>
<dbReference type="InterPro" id="IPR014541">
    <property type="entry name" value="Amdntrnsf_FN0238"/>
</dbReference>
<name>A0A2M9CV97_9BACT</name>
<dbReference type="Gene3D" id="3.75.10.10">
    <property type="entry name" value="L-arginine/glycine Amidinotransferase, Chain A"/>
    <property type="match status" value="1"/>
</dbReference>
<dbReference type="PANTHER" id="PTHR43224:SF1">
    <property type="entry name" value="AMIDINOTRANSFERASE"/>
    <property type="match status" value="1"/>
</dbReference>
<dbReference type="PIRSF" id="PIRSF028188">
    <property type="entry name" value="Amdntrnsf_FN0238"/>
    <property type="match status" value="1"/>
</dbReference>
<dbReference type="Pfam" id="PF19420">
    <property type="entry name" value="DDAH_eukar"/>
    <property type="match status" value="1"/>
</dbReference>
<protein>
    <recommendedName>
        <fullName evidence="3">Amidinotransferase</fullName>
    </recommendedName>
</protein>
<dbReference type="OrthoDB" id="9788268at2"/>
<dbReference type="NCBIfam" id="NF046062">
    <property type="entry name" value="citrull_CtlX"/>
    <property type="match status" value="1"/>
</dbReference>
<proteinExistence type="predicted"/>
<evidence type="ECO:0008006" key="3">
    <source>
        <dbReference type="Google" id="ProtNLM"/>
    </source>
</evidence>
<dbReference type="EMBL" id="PGFG01000001">
    <property type="protein sequence ID" value="PJJ75840.1"/>
    <property type="molecule type" value="Genomic_DNA"/>
</dbReference>
<sequence length="308" mass="34647">MTAFASRILMIRPACFGYNVQTSGSNVFQKKPAMADPEIQKHALQEFDRMVELLQQAGIVVEVIQDTPEPCKPDAVFPNNWISFHEQGEVVIYPMMAPNRRLEKRKDIVDQLQQKGYQVTKLLDLSAYEDEGKFLEGTGSMVLDRANKLIYACLSDRTHADLLKLIADVFQYQVIAFHAVDERNHPIYHTNVMMAIGKNFSVICTEAIPDQKEKKQVVDTLLAHHSQLIEISFAQMHAYAGNVLYLISQTQDPVIVISASAYQSLHPSQRKMLESQGSLVIPQIPVIEQTGGGSVRCMIAEIFLPFLV</sequence>
<gene>
    <name evidence="1" type="ORF">BXY57_1431</name>
</gene>
<dbReference type="PANTHER" id="PTHR43224">
    <property type="entry name" value="AMIDINOTRANSFERASE"/>
    <property type="match status" value="1"/>
</dbReference>
<evidence type="ECO:0000313" key="2">
    <source>
        <dbReference type="Proteomes" id="UP000230000"/>
    </source>
</evidence>
<dbReference type="AlphaFoldDB" id="A0A2M9CV97"/>